<comment type="similarity">
    <text evidence="2">Belongs to the CPA3 antiporters (TC 2.A.63) subunit C family.</text>
</comment>
<keyword evidence="6 8" id="KW-0472">Membrane</keyword>
<keyword evidence="4 8" id="KW-0812">Transmembrane</keyword>
<keyword evidence="5 8" id="KW-1133">Transmembrane helix</keyword>
<feature type="region of interest" description="Disordered" evidence="7">
    <location>
        <begin position="96"/>
        <end position="126"/>
    </location>
</feature>
<organism evidence="9 10">
    <name type="scientific">Rhodococcus triatomae</name>
    <dbReference type="NCBI Taxonomy" id="300028"/>
    <lineage>
        <taxon>Bacteria</taxon>
        <taxon>Bacillati</taxon>
        <taxon>Actinomycetota</taxon>
        <taxon>Actinomycetes</taxon>
        <taxon>Mycobacteriales</taxon>
        <taxon>Nocardiaceae</taxon>
        <taxon>Rhodococcus</taxon>
    </lineage>
</organism>
<protein>
    <submittedName>
        <fullName evidence="9">Multicomponent Na+:H+ antiporter subunit C</fullName>
    </submittedName>
</protein>
<dbReference type="Pfam" id="PF00420">
    <property type="entry name" value="Oxidored_q2"/>
    <property type="match status" value="1"/>
</dbReference>
<dbReference type="EMBL" id="FNDN01000005">
    <property type="protein sequence ID" value="SDI18942.1"/>
    <property type="molecule type" value="Genomic_DNA"/>
</dbReference>
<proteinExistence type="inferred from homology"/>
<evidence type="ECO:0000256" key="4">
    <source>
        <dbReference type="ARBA" id="ARBA00022692"/>
    </source>
</evidence>
<evidence type="ECO:0000256" key="2">
    <source>
        <dbReference type="ARBA" id="ARBA00010388"/>
    </source>
</evidence>
<name>A0A1G8IJE4_9NOCA</name>
<dbReference type="GO" id="GO:0005886">
    <property type="term" value="C:plasma membrane"/>
    <property type="evidence" value="ECO:0007669"/>
    <property type="project" value="UniProtKB-SubCell"/>
</dbReference>
<evidence type="ECO:0000256" key="1">
    <source>
        <dbReference type="ARBA" id="ARBA00004651"/>
    </source>
</evidence>
<dbReference type="PANTHER" id="PTHR34583">
    <property type="entry name" value="ANTIPORTER SUBUNIT MNHC2-RELATED"/>
    <property type="match status" value="1"/>
</dbReference>
<sequence>MTLALLVGVLVVGGVYLVLQRGMVRITFGFVLLGHAGNLVLMASGVTSDRDAPLVHLSDLASMADALPQAFTLTAIVIAFSITIYMLTLAAVDDGTDDDDTVPDPDPDTGPGPDSPGPAGRDEETS</sequence>
<dbReference type="AlphaFoldDB" id="A0A1G8IJE4"/>
<evidence type="ECO:0000256" key="6">
    <source>
        <dbReference type="ARBA" id="ARBA00023136"/>
    </source>
</evidence>
<evidence type="ECO:0000256" key="8">
    <source>
        <dbReference type="SAM" id="Phobius"/>
    </source>
</evidence>
<evidence type="ECO:0000313" key="9">
    <source>
        <dbReference type="EMBL" id="SDI18942.1"/>
    </source>
</evidence>
<feature type="transmembrane region" description="Helical" evidence="8">
    <location>
        <begin position="27"/>
        <end position="46"/>
    </location>
</feature>
<dbReference type="Gene3D" id="1.10.287.3510">
    <property type="match status" value="1"/>
</dbReference>
<dbReference type="InterPro" id="IPR039428">
    <property type="entry name" value="NUOK/Mnh_C1-like"/>
</dbReference>
<keyword evidence="10" id="KW-1185">Reference proteome</keyword>
<reference evidence="9 10" key="1">
    <citation type="submission" date="2016-10" db="EMBL/GenBank/DDBJ databases">
        <authorList>
            <person name="de Groot N.N."/>
        </authorList>
    </citation>
    <scope>NUCLEOTIDE SEQUENCE [LARGE SCALE GENOMIC DNA]</scope>
    <source>
        <strain evidence="9 10">DSM 44892</strain>
    </source>
</reference>
<evidence type="ECO:0000256" key="5">
    <source>
        <dbReference type="ARBA" id="ARBA00022989"/>
    </source>
</evidence>
<dbReference type="InterPro" id="IPR050601">
    <property type="entry name" value="CPA3_antiporter_subunitC"/>
</dbReference>
<dbReference type="RefSeq" id="WP_072737309.1">
    <property type="nucleotide sequence ID" value="NZ_CP048813.1"/>
</dbReference>
<gene>
    <name evidence="9" type="ORF">SAMN05444695_105298</name>
</gene>
<keyword evidence="3" id="KW-1003">Cell membrane</keyword>
<dbReference type="OrthoDB" id="9799219at2"/>
<dbReference type="Proteomes" id="UP000183263">
    <property type="component" value="Unassembled WGS sequence"/>
</dbReference>
<feature type="transmembrane region" description="Helical" evidence="8">
    <location>
        <begin position="67"/>
        <end position="92"/>
    </location>
</feature>
<dbReference type="PANTHER" id="PTHR34583:SF2">
    <property type="entry name" value="ANTIPORTER SUBUNIT MNHC2-RELATED"/>
    <property type="match status" value="1"/>
</dbReference>
<feature type="compositionally biased region" description="Acidic residues" evidence="7">
    <location>
        <begin position="96"/>
        <end position="107"/>
    </location>
</feature>
<evidence type="ECO:0000256" key="7">
    <source>
        <dbReference type="SAM" id="MobiDB-lite"/>
    </source>
</evidence>
<evidence type="ECO:0000313" key="10">
    <source>
        <dbReference type="Proteomes" id="UP000183263"/>
    </source>
</evidence>
<comment type="subcellular location">
    <subcellularLocation>
        <location evidence="1">Cell membrane</location>
        <topology evidence="1">Multi-pass membrane protein</topology>
    </subcellularLocation>
</comment>
<accession>A0A1G8IJE4</accession>
<evidence type="ECO:0000256" key="3">
    <source>
        <dbReference type="ARBA" id="ARBA00022475"/>
    </source>
</evidence>